<dbReference type="EMBL" id="VLKP01000003">
    <property type="protein sequence ID" value="TWI12713.1"/>
    <property type="molecule type" value="Genomic_DNA"/>
</dbReference>
<comment type="caution">
    <text evidence="1">The sequence shown here is derived from an EMBL/GenBank/DDBJ whole genome shotgun (WGS) entry which is preliminary data.</text>
</comment>
<dbReference type="AlphaFoldDB" id="A0A562LYT5"/>
<dbReference type="Proteomes" id="UP000316471">
    <property type="component" value="Unassembled WGS sequence"/>
</dbReference>
<sequence length="78" mass="8423">MTGPHAAAVYAAQFSPRVDELTKPLPDAGDAFAAMLADLARDPQPERVERALVRLEGIRQHLHRLHGALTRGDGADGR</sequence>
<evidence type="ECO:0000313" key="1">
    <source>
        <dbReference type="EMBL" id="TWI12713.1"/>
    </source>
</evidence>
<evidence type="ECO:0000313" key="2">
    <source>
        <dbReference type="Proteomes" id="UP000316471"/>
    </source>
</evidence>
<organism evidence="1 2">
    <name type="scientific">Aerolutibacter ruishenii</name>
    <dbReference type="NCBI Taxonomy" id="686800"/>
    <lineage>
        <taxon>Bacteria</taxon>
        <taxon>Pseudomonadati</taxon>
        <taxon>Pseudomonadota</taxon>
        <taxon>Gammaproteobacteria</taxon>
        <taxon>Lysobacterales</taxon>
        <taxon>Lysobacteraceae</taxon>
        <taxon>Aerolutibacter</taxon>
    </lineage>
</organism>
<name>A0A562LYT5_9GAMM</name>
<reference evidence="1 2" key="1">
    <citation type="journal article" date="2015" name="Stand. Genomic Sci.">
        <title>Genomic Encyclopedia of Bacterial and Archaeal Type Strains, Phase III: the genomes of soil and plant-associated and newly described type strains.</title>
        <authorList>
            <person name="Whitman W.B."/>
            <person name="Woyke T."/>
            <person name="Klenk H.P."/>
            <person name="Zhou Y."/>
            <person name="Lilburn T.G."/>
            <person name="Beck B.J."/>
            <person name="De Vos P."/>
            <person name="Vandamme P."/>
            <person name="Eisen J.A."/>
            <person name="Garrity G."/>
            <person name="Hugenholtz P."/>
            <person name="Kyrpides N.C."/>
        </authorList>
    </citation>
    <scope>NUCLEOTIDE SEQUENCE [LARGE SCALE GENOMIC DNA]</scope>
    <source>
        <strain evidence="1 2">CGMCC 1.10136</strain>
    </source>
</reference>
<proteinExistence type="predicted"/>
<keyword evidence="2" id="KW-1185">Reference proteome</keyword>
<accession>A0A562LYT5</accession>
<gene>
    <name evidence="1" type="ORF">IP93_01058</name>
</gene>
<protein>
    <submittedName>
        <fullName evidence="1">Uncharacterized protein</fullName>
    </submittedName>
</protein>
<dbReference type="RefSeq" id="WP_144812933.1">
    <property type="nucleotide sequence ID" value="NZ_VLKP01000003.1"/>
</dbReference>